<name>A0AA38LYC7_9CUCU</name>
<reference evidence="1" key="1">
    <citation type="journal article" date="2023" name="G3 (Bethesda)">
        <title>Whole genome assemblies of Zophobas morio and Tenebrio molitor.</title>
        <authorList>
            <person name="Kaur S."/>
            <person name="Stinson S.A."/>
            <person name="diCenzo G.C."/>
        </authorList>
    </citation>
    <scope>NUCLEOTIDE SEQUENCE</scope>
    <source>
        <strain evidence="1">QUZm001</strain>
    </source>
</reference>
<dbReference type="EMBL" id="JALNTZ010003895">
    <property type="protein sequence ID" value="KAJ3615782.1"/>
    <property type="molecule type" value="Genomic_DNA"/>
</dbReference>
<organism evidence="1 2">
    <name type="scientific">Zophobas morio</name>
    <dbReference type="NCBI Taxonomy" id="2755281"/>
    <lineage>
        <taxon>Eukaryota</taxon>
        <taxon>Metazoa</taxon>
        <taxon>Ecdysozoa</taxon>
        <taxon>Arthropoda</taxon>
        <taxon>Hexapoda</taxon>
        <taxon>Insecta</taxon>
        <taxon>Pterygota</taxon>
        <taxon>Neoptera</taxon>
        <taxon>Endopterygota</taxon>
        <taxon>Coleoptera</taxon>
        <taxon>Polyphaga</taxon>
        <taxon>Cucujiformia</taxon>
        <taxon>Tenebrionidae</taxon>
        <taxon>Zophobas</taxon>
    </lineage>
</organism>
<dbReference type="AlphaFoldDB" id="A0AA38LYC7"/>
<protein>
    <submittedName>
        <fullName evidence="1">Uncharacterized protein</fullName>
    </submittedName>
</protein>
<accession>A0AA38LYC7</accession>
<gene>
    <name evidence="1" type="ORF">Zmor_012301</name>
</gene>
<evidence type="ECO:0000313" key="1">
    <source>
        <dbReference type="EMBL" id="KAJ3615782.1"/>
    </source>
</evidence>
<dbReference type="Proteomes" id="UP001168821">
    <property type="component" value="Unassembled WGS sequence"/>
</dbReference>
<comment type="caution">
    <text evidence="1">The sequence shown here is derived from an EMBL/GenBank/DDBJ whole genome shotgun (WGS) entry which is preliminary data.</text>
</comment>
<keyword evidence="2" id="KW-1185">Reference proteome</keyword>
<evidence type="ECO:0000313" key="2">
    <source>
        <dbReference type="Proteomes" id="UP001168821"/>
    </source>
</evidence>
<proteinExistence type="predicted"/>
<sequence>MRKSKIYLRNKRLVYTSHPANNDNAPWFVRNEVLPRDLQLGTLDVGFQRDASAFYDRLARHSIACWRMNLFMKLGTGPLSRKLIPLRLIAN</sequence>